<organism evidence="1 2">
    <name type="scientific">Planctobacterium marinum</name>
    <dbReference type="NCBI Taxonomy" id="1631968"/>
    <lineage>
        <taxon>Bacteria</taxon>
        <taxon>Pseudomonadati</taxon>
        <taxon>Pseudomonadota</taxon>
        <taxon>Gammaproteobacteria</taxon>
        <taxon>Alteromonadales</taxon>
        <taxon>Alteromonadaceae</taxon>
        <taxon>Planctobacterium</taxon>
    </lineage>
</organism>
<protein>
    <recommendedName>
        <fullName evidence="3">DUF2164 domain-containing protein</fullName>
    </recommendedName>
</protein>
<dbReference type="Proteomes" id="UP001333710">
    <property type="component" value="Chromosome"/>
</dbReference>
<dbReference type="Pfam" id="PF09932">
    <property type="entry name" value="DUF2164"/>
    <property type="match status" value="1"/>
</dbReference>
<gene>
    <name evidence="1" type="ORF">MACH26_20300</name>
</gene>
<dbReference type="RefSeq" id="WP_338292526.1">
    <property type="nucleotide sequence ID" value="NZ_AP027272.1"/>
</dbReference>
<dbReference type="EMBL" id="AP027272">
    <property type="protein sequence ID" value="BDX06509.1"/>
    <property type="molecule type" value="Genomic_DNA"/>
</dbReference>
<dbReference type="KEGG" id="pmaw:MACH26_20300"/>
<keyword evidence="2" id="KW-1185">Reference proteome</keyword>
<evidence type="ECO:0000313" key="2">
    <source>
        <dbReference type="Proteomes" id="UP001333710"/>
    </source>
</evidence>
<dbReference type="AlphaFoldDB" id="A0AA48HR79"/>
<proteinExistence type="predicted"/>
<name>A0AA48HR79_9ALTE</name>
<evidence type="ECO:0008006" key="3">
    <source>
        <dbReference type="Google" id="ProtNLM"/>
    </source>
</evidence>
<evidence type="ECO:0000313" key="1">
    <source>
        <dbReference type="EMBL" id="BDX06509.1"/>
    </source>
</evidence>
<sequence>MSDIQFNKEQKEVLVSKLQSWFERELDQELGQFDGEFLLDFISNEMGAYYYNRGLQDARVVLEERLQSIDEDLYAIEKEVR</sequence>
<accession>A0AA48HR79</accession>
<reference evidence="1" key="1">
    <citation type="submission" date="2023-01" db="EMBL/GenBank/DDBJ databases">
        <title>Complete genome sequence of Planctobacterium marinum strain Dej080120_11.</title>
        <authorList>
            <person name="Ueki S."/>
            <person name="Maruyama F."/>
        </authorList>
    </citation>
    <scope>NUCLEOTIDE SEQUENCE</scope>
    <source>
        <strain evidence="1">Dej080120_11</strain>
    </source>
</reference>
<dbReference type="InterPro" id="IPR018680">
    <property type="entry name" value="DUF2164"/>
</dbReference>